<feature type="transmembrane region" description="Helical" evidence="1">
    <location>
        <begin position="91"/>
        <end position="109"/>
    </location>
</feature>
<organism evidence="2 3">
    <name type="scientific">Streptococcus porcorum</name>
    <dbReference type="NCBI Taxonomy" id="701526"/>
    <lineage>
        <taxon>Bacteria</taxon>
        <taxon>Bacillati</taxon>
        <taxon>Bacillota</taxon>
        <taxon>Bacilli</taxon>
        <taxon>Lactobacillales</taxon>
        <taxon>Streptococcaceae</taxon>
        <taxon>Streptococcus</taxon>
    </lineage>
</organism>
<keyword evidence="1" id="KW-0472">Membrane</keyword>
<gene>
    <name evidence="2" type="ORF">ABID28_001358</name>
</gene>
<keyword evidence="3" id="KW-1185">Reference proteome</keyword>
<proteinExistence type="predicted"/>
<dbReference type="Proteomes" id="UP001549037">
    <property type="component" value="Unassembled WGS sequence"/>
</dbReference>
<dbReference type="RefSeq" id="WP_354369267.1">
    <property type="nucleotide sequence ID" value="NZ_JBEPLN010000023.1"/>
</dbReference>
<keyword evidence="1" id="KW-1133">Transmembrane helix</keyword>
<feature type="transmembrane region" description="Helical" evidence="1">
    <location>
        <begin position="66"/>
        <end position="85"/>
    </location>
</feature>
<dbReference type="EMBL" id="JBEPLN010000023">
    <property type="protein sequence ID" value="MET3634699.1"/>
    <property type="molecule type" value="Genomic_DNA"/>
</dbReference>
<sequence>MYRKFKRYARRYPEQVILLFFNTGVFAWLKATSMSILSHLNLSVGDYIPTFVRVLIGDNMQSLQKLIGNSPFIWLVLSMIMMSILRFVEGLVKLLIFTLVIVVGIYLMMKNQAILEHLKFM</sequence>
<evidence type="ECO:0000256" key="1">
    <source>
        <dbReference type="SAM" id="Phobius"/>
    </source>
</evidence>
<keyword evidence="1" id="KW-0812">Transmembrane</keyword>
<comment type="caution">
    <text evidence="2">The sequence shown here is derived from an EMBL/GenBank/DDBJ whole genome shotgun (WGS) entry which is preliminary data.</text>
</comment>
<protein>
    <submittedName>
        <fullName evidence="2">Uncharacterized protein</fullName>
    </submittedName>
</protein>
<reference evidence="2 3" key="1">
    <citation type="submission" date="2024-06" db="EMBL/GenBank/DDBJ databases">
        <title>Genomic Encyclopedia of Type Strains, Phase IV (KMG-IV): sequencing the most valuable type-strain genomes for metagenomic binning, comparative biology and taxonomic classification.</title>
        <authorList>
            <person name="Goeker M."/>
        </authorList>
    </citation>
    <scope>NUCLEOTIDE SEQUENCE [LARGE SCALE GENOMIC DNA]</scope>
    <source>
        <strain evidence="2 3">DSM 28302</strain>
    </source>
</reference>
<evidence type="ECO:0000313" key="2">
    <source>
        <dbReference type="EMBL" id="MET3634699.1"/>
    </source>
</evidence>
<accession>A0ABV2JG05</accession>
<feature type="transmembrane region" description="Helical" evidence="1">
    <location>
        <begin position="12"/>
        <end position="29"/>
    </location>
</feature>
<name>A0ABV2JG05_9STRE</name>
<evidence type="ECO:0000313" key="3">
    <source>
        <dbReference type="Proteomes" id="UP001549037"/>
    </source>
</evidence>